<evidence type="ECO:0000313" key="6">
    <source>
        <dbReference type="EMBL" id="GFH16210.1"/>
    </source>
</evidence>
<dbReference type="PANTHER" id="PTHR19980">
    <property type="entry name" value="RNA CLEAVAGE STIMULATION FACTOR"/>
    <property type="match status" value="1"/>
</dbReference>
<dbReference type="GO" id="GO:0003729">
    <property type="term" value="F:mRNA binding"/>
    <property type="evidence" value="ECO:0007669"/>
    <property type="project" value="TreeGrafter"/>
</dbReference>
<keyword evidence="2" id="KW-0677">Repeat</keyword>
<dbReference type="InterPro" id="IPR045243">
    <property type="entry name" value="Rna14-like"/>
</dbReference>
<comment type="caution">
    <text evidence="6">The sequence shown here is derived from an EMBL/GenBank/DDBJ whole genome shotgun (WGS) entry which is preliminary data.</text>
</comment>
<protein>
    <submittedName>
        <fullName evidence="6">Suf domain-containing protein</fullName>
    </submittedName>
</protein>
<feature type="region of interest" description="Disordered" evidence="4">
    <location>
        <begin position="98"/>
        <end position="121"/>
    </location>
</feature>
<dbReference type="EMBL" id="BLLF01000962">
    <property type="protein sequence ID" value="GFH16210.1"/>
    <property type="molecule type" value="Genomic_DNA"/>
</dbReference>
<evidence type="ECO:0000256" key="3">
    <source>
        <dbReference type="ARBA" id="ARBA00023242"/>
    </source>
</evidence>
<evidence type="ECO:0000256" key="2">
    <source>
        <dbReference type="ARBA" id="ARBA00022737"/>
    </source>
</evidence>
<keyword evidence="7" id="KW-1185">Reference proteome</keyword>
<dbReference type="Pfam" id="PF05843">
    <property type="entry name" value="Suf"/>
    <property type="match status" value="1"/>
</dbReference>
<reference evidence="6 7" key="1">
    <citation type="submission" date="2020-02" db="EMBL/GenBank/DDBJ databases">
        <title>Draft genome sequence of Haematococcus lacustris strain NIES-144.</title>
        <authorList>
            <person name="Morimoto D."/>
            <person name="Nakagawa S."/>
            <person name="Yoshida T."/>
            <person name="Sawayama S."/>
        </authorList>
    </citation>
    <scope>NUCLEOTIDE SEQUENCE [LARGE SCALE GENOMIC DNA]</scope>
    <source>
        <strain evidence="6 7">NIES-144</strain>
    </source>
</reference>
<dbReference type="GO" id="GO:0031124">
    <property type="term" value="P:mRNA 3'-end processing"/>
    <property type="evidence" value="ECO:0007669"/>
    <property type="project" value="InterPro"/>
</dbReference>
<dbReference type="AlphaFoldDB" id="A0A699Z3S2"/>
<comment type="subcellular location">
    <subcellularLocation>
        <location evidence="1">Nucleus</location>
    </subcellularLocation>
</comment>
<keyword evidence="3" id="KW-0539">Nucleus</keyword>
<dbReference type="SUPFAM" id="SSF48452">
    <property type="entry name" value="TPR-like"/>
    <property type="match status" value="1"/>
</dbReference>
<proteinExistence type="predicted"/>
<evidence type="ECO:0000256" key="1">
    <source>
        <dbReference type="ARBA" id="ARBA00004123"/>
    </source>
</evidence>
<name>A0A699Z3S2_HAELA</name>
<dbReference type="InterPro" id="IPR011990">
    <property type="entry name" value="TPR-like_helical_dom_sf"/>
</dbReference>
<dbReference type="Gene3D" id="1.25.40.1040">
    <property type="match status" value="1"/>
</dbReference>
<dbReference type="GO" id="GO:0005634">
    <property type="term" value="C:nucleus"/>
    <property type="evidence" value="ECO:0007669"/>
    <property type="project" value="UniProtKB-SubCell"/>
</dbReference>
<feature type="non-terminal residue" evidence="6">
    <location>
        <position position="1"/>
    </location>
</feature>
<dbReference type="Proteomes" id="UP000485058">
    <property type="component" value="Unassembled WGS sequence"/>
</dbReference>
<dbReference type="InterPro" id="IPR008847">
    <property type="entry name" value="Suf"/>
</dbReference>
<evidence type="ECO:0000256" key="4">
    <source>
        <dbReference type="SAM" id="MobiDB-lite"/>
    </source>
</evidence>
<sequence length="237" mass="25698">MAEERRVRRATGAAALLDKARQLRAQASQQQYDVQAWEALVDDVKAMPGISDDLRAAFEEIVAVMPSACVGSLCGAGAQGGAWAGDSEADLWPLPTGLPLPRPTPTIPARSNEPRGPQGLPEVRSAYEFSLDTLGQDLAAGALWQEYISFLLSSKPGSEAFKALYAGAMEGQEEAARTPMVRRAYQRAVVVPSLQLEALWRAYESWEMRTDKQLGKKVWAVADLQLGCVAAQADCYE</sequence>
<feature type="domain" description="Suppressor of forked" evidence="5">
    <location>
        <begin position="121"/>
        <end position="218"/>
    </location>
</feature>
<evidence type="ECO:0000313" key="7">
    <source>
        <dbReference type="Proteomes" id="UP000485058"/>
    </source>
</evidence>
<dbReference type="PANTHER" id="PTHR19980:SF0">
    <property type="entry name" value="CLEAVAGE STIMULATION FACTOR SUBUNIT 3"/>
    <property type="match status" value="1"/>
</dbReference>
<organism evidence="6 7">
    <name type="scientific">Haematococcus lacustris</name>
    <name type="common">Green alga</name>
    <name type="synonym">Haematococcus pluvialis</name>
    <dbReference type="NCBI Taxonomy" id="44745"/>
    <lineage>
        <taxon>Eukaryota</taxon>
        <taxon>Viridiplantae</taxon>
        <taxon>Chlorophyta</taxon>
        <taxon>core chlorophytes</taxon>
        <taxon>Chlorophyceae</taxon>
        <taxon>CS clade</taxon>
        <taxon>Chlamydomonadales</taxon>
        <taxon>Haematococcaceae</taxon>
        <taxon>Haematococcus</taxon>
    </lineage>
</organism>
<evidence type="ECO:0000259" key="5">
    <source>
        <dbReference type="Pfam" id="PF05843"/>
    </source>
</evidence>
<gene>
    <name evidence="6" type="ORF">HaLaN_12590</name>
</gene>
<accession>A0A699Z3S2</accession>